<evidence type="ECO:0000256" key="1">
    <source>
        <dbReference type="SAM" id="MobiDB-lite"/>
    </source>
</evidence>
<dbReference type="GO" id="GO:0070096">
    <property type="term" value="P:mitochondrial outer membrane translocase complex assembly"/>
    <property type="evidence" value="ECO:0007669"/>
    <property type="project" value="TreeGrafter"/>
</dbReference>
<dbReference type="GO" id="GO:0045040">
    <property type="term" value="P:protein insertion into mitochondrial outer membrane"/>
    <property type="evidence" value="ECO:0007669"/>
    <property type="project" value="TreeGrafter"/>
</dbReference>
<dbReference type="PANTHER" id="PTHR28241:SF1">
    <property type="entry name" value="MITOCHONDRIAL IMPORT PROTEIN 1"/>
    <property type="match status" value="1"/>
</dbReference>
<organism evidence="2 3">
    <name type="scientific">Pyronema omphalodes (strain CBS 100304)</name>
    <name type="common">Pyronema confluens</name>
    <dbReference type="NCBI Taxonomy" id="1076935"/>
    <lineage>
        <taxon>Eukaryota</taxon>
        <taxon>Fungi</taxon>
        <taxon>Dikarya</taxon>
        <taxon>Ascomycota</taxon>
        <taxon>Pezizomycotina</taxon>
        <taxon>Pezizomycetes</taxon>
        <taxon>Pezizales</taxon>
        <taxon>Pyronemataceae</taxon>
        <taxon>Pyronema</taxon>
    </lineage>
</organism>
<dbReference type="Proteomes" id="UP000018144">
    <property type="component" value="Unassembled WGS sequence"/>
</dbReference>
<dbReference type="STRING" id="1076935.U4LT89"/>
<evidence type="ECO:0000313" key="2">
    <source>
        <dbReference type="EMBL" id="CCX32680.1"/>
    </source>
</evidence>
<gene>
    <name evidence="2" type="ORF">PCON_13531</name>
</gene>
<accession>U4LT89</accession>
<sequence length="108" mass="11761">MSTTPSPAASPENVERPSSPVILYHPPTAFTLLRTAAINLVLPFINGLMLGFGELFAHELAFRWGWGTQRVFPAHRITARSRAVGPGIEARESKGYSAGRLDDLTSLE</sequence>
<dbReference type="AlphaFoldDB" id="U4LT89"/>
<dbReference type="OrthoDB" id="5529571at2759"/>
<evidence type="ECO:0000313" key="3">
    <source>
        <dbReference type="Proteomes" id="UP000018144"/>
    </source>
</evidence>
<name>U4LT89_PYROM</name>
<protein>
    <submittedName>
        <fullName evidence="2">Similar to Mitochondrial import protein 1 acc. no. Q8X0G8</fullName>
    </submittedName>
</protein>
<keyword evidence="3" id="KW-1185">Reference proteome</keyword>
<proteinExistence type="predicted"/>
<dbReference type="EMBL" id="HF935906">
    <property type="protein sequence ID" value="CCX32680.1"/>
    <property type="molecule type" value="Genomic_DNA"/>
</dbReference>
<dbReference type="PANTHER" id="PTHR28241">
    <property type="entry name" value="MITOCHONDRIAL IMPORT PROTEIN 1"/>
    <property type="match status" value="1"/>
</dbReference>
<reference evidence="2 3" key="1">
    <citation type="journal article" date="2013" name="PLoS Genet.">
        <title>The genome and development-dependent transcriptomes of Pyronema confluens: a window into fungal evolution.</title>
        <authorList>
            <person name="Traeger S."/>
            <person name="Altegoer F."/>
            <person name="Freitag M."/>
            <person name="Gabaldon T."/>
            <person name="Kempken F."/>
            <person name="Kumar A."/>
            <person name="Marcet-Houben M."/>
            <person name="Poggeler S."/>
            <person name="Stajich J.E."/>
            <person name="Nowrousian M."/>
        </authorList>
    </citation>
    <scope>NUCLEOTIDE SEQUENCE [LARGE SCALE GENOMIC DNA]</scope>
    <source>
        <strain evidence="3">CBS 100304</strain>
        <tissue evidence="2">Vegetative mycelium</tissue>
    </source>
</reference>
<dbReference type="eggNOG" id="ENOG502SBHA">
    <property type="taxonomic scope" value="Eukaryota"/>
</dbReference>
<feature type="region of interest" description="Disordered" evidence="1">
    <location>
        <begin position="1"/>
        <end position="20"/>
    </location>
</feature>
<dbReference type="OMA" id="ILYHPPT"/>
<dbReference type="Pfam" id="PF08219">
    <property type="entry name" value="TOM13"/>
    <property type="match status" value="1"/>
</dbReference>
<dbReference type="InterPro" id="IPR013262">
    <property type="entry name" value="OMP_MIM1/TOM13_mt"/>
</dbReference>
<dbReference type="GO" id="GO:0005741">
    <property type="term" value="C:mitochondrial outer membrane"/>
    <property type="evidence" value="ECO:0007669"/>
    <property type="project" value="InterPro"/>
</dbReference>